<gene>
    <name evidence="2" type="ORF">IV417_08310</name>
</gene>
<comment type="caution">
    <text evidence="2">The sequence shown here is derived from an EMBL/GenBank/DDBJ whole genome shotgun (WGS) entry which is preliminary data.</text>
</comment>
<dbReference type="EMBL" id="JADQAZ010000002">
    <property type="protein sequence ID" value="MBT0957386.1"/>
    <property type="molecule type" value="Genomic_DNA"/>
</dbReference>
<organism evidence="2 3">
    <name type="scientific">Harenicola maris</name>
    <dbReference type="NCBI Taxonomy" id="2841044"/>
    <lineage>
        <taxon>Bacteria</taxon>
        <taxon>Pseudomonadati</taxon>
        <taxon>Pseudomonadota</taxon>
        <taxon>Alphaproteobacteria</taxon>
        <taxon>Rhodobacterales</taxon>
        <taxon>Paracoccaceae</taxon>
        <taxon>Harenicola</taxon>
    </lineage>
</organism>
<dbReference type="Proteomes" id="UP001315686">
    <property type="component" value="Unassembled WGS sequence"/>
</dbReference>
<evidence type="ECO:0000313" key="3">
    <source>
        <dbReference type="Proteomes" id="UP001315686"/>
    </source>
</evidence>
<proteinExistence type="predicted"/>
<keyword evidence="1" id="KW-0732">Signal</keyword>
<name>A0AAP2G7L1_9RHOB</name>
<reference evidence="2 3" key="1">
    <citation type="journal article" date="2021" name="Arch. Microbiol.">
        <title>Harenicola maris gen. nov., sp. nov. isolated from the Sea of Japan shallow sediments.</title>
        <authorList>
            <person name="Romanenko L.A."/>
            <person name="Kurilenko V.V."/>
            <person name="Chernysheva N.Y."/>
            <person name="Tekutyeva L.A."/>
            <person name="Velansky P.V."/>
            <person name="Svetashev V.I."/>
            <person name="Isaeva M.P."/>
        </authorList>
    </citation>
    <scope>NUCLEOTIDE SEQUENCE [LARGE SCALE GENOMIC DNA]</scope>
    <source>
        <strain evidence="2 3">KMM 3653</strain>
    </source>
</reference>
<protein>
    <submittedName>
        <fullName evidence="2">Uncharacterized protein</fullName>
    </submittedName>
</protein>
<sequence length="63" mass="6101">MLRTLSLSALLAAAMSLPAAASTTPVDFPALTFPSGPSGGQDTTIATSNCTATGACSASLPSE</sequence>
<feature type="chain" id="PRO_5042848688" evidence="1">
    <location>
        <begin position="22"/>
        <end position="63"/>
    </location>
</feature>
<evidence type="ECO:0000256" key="1">
    <source>
        <dbReference type="SAM" id="SignalP"/>
    </source>
</evidence>
<dbReference type="AlphaFoldDB" id="A0AAP2G7L1"/>
<evidence type="ECO:0000313" key="2">
    <source>
        <dbReference type="EMBL" id="MBT0957386.1"/>
    </source>
</evidence>
<feature type="signal peptide" evidence="1">
    <location>
        <begin position="1"/>
        <end position="21"/>
    </location>
</feature>
<keyword evidence="3" id="KW-1185">Reference proteome</keyword>
<dbReference type="RefSeq" id="WP_327793621.1">
    <property type="nucleotide sequence ID" value="NZ_JADQAZ010000002.1"/>
</dbReference>
<accession>A0AAP2G7L1</accession>